<dbReference type="EMBL" id="LGHB01000028">
    <property type="protein sequence ID" value="KUK95720.1"/>
    <property type="molecule type" value="Genomic_DNA"/>
</dbReference>
<gene>
    <name evidence="1" type="ORF">XD72_1237</name>
    <name evidence="2" type="ORF">XE07_1660</name>
</gene>
<protein>
    <submittedName>
        <fullName evidence="1">Nucleic acid binding, OB-fold, tRNA/helicase-type</fullName>
    </submittedName>
</protein>
<evidence type="ECO:0000313" key="4">
    <source>
        <dbReference type="Proteomes" id="UP000057043"/>
    </source>
</evidence>
<dbReference type="Proteomes" id="UP000053961">
    <property type="component" value="Unassembled WGS sequence"/>
</dbReference>
<sequence>MQKEEKVVVALLLMALGSLAVASWALGDFDADSGQSSAPISIVSEGIVSSVQPTGGGHLILWLQSSAMPIFVSRESGAEDVADRVFKGDRVRARGEVSVYEGRRELSVQRPEDVEVM</sequence>
<keyword evidence="1" id="KW-0378">Hydrolase</keyword>
<evidence type="ECO:0000313" key="2">
    <source>
        <dbReference type="EMBL" id="KUK95720.1"/>
    </source>
</evidence>
<name>A0A117LFI7_9EURY</name>
<comment type="caution">
    <text evidence="1">The sequence shown here is derived from an EMBL/GenBank/DDBJ whole genome shotgun (WGS) entry which is preliminary data.</text>
</comment>
<evidence type="ECO:0000313" key="3">
    <source>
        <dbReference type="Proteomes" id="UP000053961"/>
    </source>
</evidence>
<accession>A0A117LFI7</accession>
<evidence type="ECO:0000313" key="1">
    <source>
        <dbReference type="EMBL" id="KUK44398.1"/>
    </source>
</evidence>
<organism evidence="1 4">
    <name type="scientific">Methanothrix harundinacea</name>
    <dbReference type="NCBI Taxonomy" id="301375"/>
    <lineage>
        <taxon>Archaea</taxon>
        <taxon>Methanobacteriati</taxon>
        <taxon>Methanobacteriota</taxon>
        <taxon>Stenosarchaea group</taxon>
        <taxon>Methanomicrobia</taxon>
        <taxon>Methanotrichales</taxon>
        <taxon>Methanotrichaceae</taxon>
        <taxon>Methanothrix</taxon>
    </lineage>
</organism>
<keyword evidence="1" id="KW-0067">ATP-binding</keyword>
<dbReference type="Proteomes" id="UP000057043">
    <property type="component" value="Unassembled WGS sequence"/>
</dbReference>
<keyword evidence="1" id="KW-0547">Nucleotide-binding</keyword>
<reference evidence="3 4" key="2">
    <citation type="journal article" date="2015" name="MBio">
        <title>Genome-Resolved Metagenomic Analysis Reveals Roles for Candidate Phyla and Other Microbial Community Members in Biogeochemical Transformations in Oil Reservoirs.</title>
        <authorList>
            <person name="Hu P."/>
            <person name="Tom L."/>
            <person name="Singh A."/>
            <person name="Thomas B.C."/>
            <person name="Baker B.J."/>
            <person name="Piceno Y.M."/>
            <person name="Andersen G.L."/>
            <person name="Banfield J.F."/>
        </authorList>
    </citation>
    <scope>NUCLEOTIDE SEQUENCE [LARGE SCALE GENOMIC DNA]</scope>
    <source>
        <strain evidence="1">57_489</strain>
    </source>
</reference>
<dbReference type="EMBL" id="LGFT01000026">
    <property type="protein sequence ID" value="KUK44398.1"/>
    <property type="molecule type" value="Genomic_DNA"/>
</dbReference>
<reference evidence="2" key="1">
    <citation type="journal article" date="2015" name="MBio">
        <title>Genome-resolved metagenomic analysis reveals roles for candidate phyla and other microbial community members in biogeochemical transformations in oil reservoirs.</title>
        <authorList>
            <person name="Hu P."/>
            <person name="Tom L."/>
            <person name="Singh A."/>
            <person name="Thomas B.C."/>
            <person name="Baker B.J."/>
            <person name="Piceno Y.M."/>
            <person name="Andersen G.L."/>
            <person name="Banfield J.F."/>
        </authorList>
    </citation>
    <scope>NUCLEOTIDE SEQUENCE [LARGE SCALE GENOMIC DNA]</scope>
    <source>
        <strain evidence="2">56_747</strain>
    </source>
</reference>
<keyword evidence="1" id="KW-0347">Helicase</keyword>
<dbReference type="PATRIC" id="fig|301375.6.peg.853"/>
<dbReference type="GO" id="GO:0004386">
    <property type="term" value="F:helicase activity"/>
    <property type="evidence" value="ECO:0007669"/>
    <property type="project" value="UniProtKB-KW"/>
</dbReference>
<dbReference type="AlphaFoldDB" id="A0A117LFI7"/>
<proteinExistence type="predicted"/>